<evidence type="ECO:0000259" key="2">
    <source>
        <dbReference type="Pfam" id="PF02834"/>
    </source>
</evidence>
<feature type="non-terminal residue" evidence="3">
    <location>
        <position position="171"/>
    </location>
</feature>
<dbReference type="InterPro" id="IPR004175">
    <property type="entry name" value="RNA_CPDase"/>
</dbReference>
<feature type="domain" description="Phosphoesterase HXTX" evidence="2">
    <location>
        <begin position="9"/>
        <end position="93"/>
    </location>
</feature>
<dbReference type="SUPFAM" id="SSF55144">
    <property type="entry name" value="LigT-like"/>
    <property type="match status" value="1"/>
</dbReference>
<dbReference type="InterPro" id="IPR009097">
    <property type="entry name" value="Cyclic_Pdiesterase"/>
</dbReference>
<dbReference type="GO" id="GO:0008664">
    <property type="term" value="F:RNA 2',3'-cyclic 3'-phosphodiesterase activity"/>
    <property type="evidence" value="ECO:0007669"/>
    <property type="project" value="InterPro"/>
</dbReference>
<accession>A0A2M7T7B8</accession>
<dbReference type="Proteomes" id="UP000230956">
    <property type="component" value="Unassembled WGS sequence"/>
</dbReference>
<gene>
    <name evidence="3" type="ORF">COY37_06915</name>
</gene>
<dbReference type="NCBIfam" id="TIGR02258">
    <property type="entry name" value="2_5_ligase"/>
    <property type="match status" value="1"/>
</dbReference>
<comment type="caution">
    <text evidence="3">The sequence shown here is derived from an EMBL/GenBank/DDBJ whole genome shotgun (WGS) entry which is preliminary data.</text>
</comment>
<dbReference type="EMBL" id="PFNG01000164">
    <property type="protein sequence ID" value="PIZ37816.1"/>
    <property type="molecule type" value="Genomic_DNA"/>
</dbReference>
<proteinExistence type="inferred from homology"/>
<evidence type="ECO:0000313" key="3">
    <source>
        <dbReference type="EMBL" id="PIZ37816.1"/>
    </source>
</evidence>
<keyword evidence="1" id="KW-0378">Hydrolase</keyword>
<dbReference type="InterPro" id="IPR014051">
    <property type="entry name" value="Phosphoesterase_HXTX"/>
</dbReference>
<dbReference type="RefSeq" id="WP_286976943.1">
    <property type="nucleotide sequence ID" value="NZ_PFNG01000164.1"/>
</dbReference>
<dbReference type="HAMAP" id="MF_01940">
    <property type="entry name" value="RNA_CPDase"/>
    <property type="match status" value="1"/>
</dbReference>
<dbReference type="Pfam" id="PF02834">
    <property type="entry name" value="LigT_PEase"/>
    <property type="match status" value="2"/>
</dbReference>
<protein>
    <submittedName>
        <fullName evidence="3">RNA 2',3'-cyclic phosphodiesterase</fullName>
    </submittedName>
</protein>
<dbReference type="GO" id="GO:0004113">
    <property type="term" value="F:2',3'-cyclic-nucleotide 3'-phosphodiesterase activity"/>
    <property type="evidence" value="ECO:0007669"/>
    <property type="project" value="InterPro"/>
</dbReference>
<dbReference type="PANTHER" id="PTHR35561:SF1">
    <property type="entry name" value="RNA 2',3'-CYCLIC PHOSPHODIESTERASE"/>
    <property type="match status" value="1"/>
</dbReference>
<dbReference type="Gene3D" id="3.90.1140.10">
    <property type="entry name" value="Cyclic phosphodiesterase"/>
    <property type="match status" value="1"/>
</dbReference>
<dbReference type="AlphaFoldDB" id="A0A2M7T7B8"/>
<sequence length="171" mass="19333">MLRLFIGIELPLQIKHMLNDISETLKNRLDSTARWVAKDNIHLTLKFLGDTPEDKVDAIETAVEVAVQEFRKFYFTLGEMGAFPNARKARVIWVGIYHGAPELVELGKAIEISLEPLGYKPELKELKPHITLARLKVTKPVDEALSHIPPETFPGRVINVDGLTIFESHLK</sequence>
<organism evidence="3 4">
    <name type="scientific">Candidatus Aquicultor secundus</name>
    <dbReference type="NCBI Taxonomy" id="1973895"/>
    <lineage>
        <taxon>Bacteria</taxon>
        <taxon>Bacillati</taxon>
        <taxon>Actinomycetota</taxon>
        <taxon>Candidatus Aquicultoria</taxon>
        <taxon>Candidatus Aquicultorales</taxon>
        <taxon>Candidatus Aquicultoraceae</taxon>
        <taxon>Candidatus Aquicultor</taxon>
    </lineage>
</organism>
<reference evidence="4" key="1">
    <citation type="submission" date="2017-09" db="EMBL/GenBank/DDBJ databases">
        <title>Depth-based differentiation of microbial function through sediment-hosted aquifers and enrichment of novel symbionts in the deep terrestrial subsurface.</title>
        <authorList>
            <person name="Probst A.J."/>
            <person name="Ladd B."/>
            <person name="Jarett J.K."/>
            <person name="Geller-Mcgrath D.E."/>
            <person name="Sieber C.M.K."/>
            <person name="Emerson J.B."/>
            <person name="Anantharaman K."/>
            <person name="Thomas B.C."/>
            <person name="Malmstrom R."/>
            <person name="Stieglmeier M."/>
            <person name="Klingl A."/>
            <person name="Woyke T."/>
            <person name="Ryan C.M."/>
            <person name="Banfield J.F."/>
        </authorList>
    </citation>
    <scope>NUCLEOTIDE SEQUENCE [LARGE SCALE GENOMIC DNA]</scope>
</reference>
<evidence type="ECO:0000313" key="4">
    <source>
        <dbReference type="Proteomes" id="UP000230956"/>
    </source>
</evidence>
<evidence type="ECO:0000256" key="1">
    <source>
        <dbReference type="ARBA" id="ARBA00022801"/>
    </source>
</evidence>
<name>A0A2M7T7B8_9ACTN</name>
<dbReference type="PANTHER" id="PTHR35561">
    <property type="entry name" value="RNA 2',3'-CYCLIC PHOSPHODIESTERASE"/>
    <property type="match status" value="1"/>
</dbReference>
<feature type="domain" description="Phosphoesterase HXTX" evidence="2">
    <location>
        <begin position="100"/>
        <end position="170"/>
    </location>
</feature>